<feature type="domain" description="Yip1" evidence="6">
    <location>
        <begin position="25"/>
        <end position="222"/>
    </location>
</feature>
<keyword evidence="4 5" id="KW-0472">Membrane</keyword>
<evidence type="ECO:0000313" key="8">
    <source>
        <dbReference type="Proteomes" id="UP000447833"/>
    </source>
</evidence>
<dbReference type="RefSeq" id="WP_160918066.1">
    <property type="nucleotide sequence ID" value="NZ_WMEY01000001.1"/>
</dbReference>
<evidence type="ECO:0000313" key="7">
    <source>
        <dbReference type="EMBL" id="MYL62193.1"/>
    </source>
</evidence>
<evidence type="ECO:0000256" key="1">
    <source>
        <dbReference type="ARBA" id="ARBA00004141"/>
    </source>
</evidence>
<dbReference type="AlphaFoldDB" id="A0A845EU07"/>
<name>A0A845EU07_9BACL</name>
<reference evidence="7 8" key="1">
    <citation type="submission" date="2019-11" db="EMBL/GenBank/DDBJ databases">
        <title>Genome sequences of 17 halophilic strains isolated from different environments.</title>
        <authorList>
            <person name="Furrow R.E."/>
        </authorList>
    </citation>
    <scope>NUCLEOTIDE SEQUENCE [LARGE SCALE GENOMIC DNA]</scope>
    <source>
        <strain evidence="7 8">22506_14_FS</strain>
    </source>
</reference>
<gene>
    <name evidence="7" type="ORF">GLW07_02365</name>
</gene>
<proteinExistence type="predicted"/>
<comment type="caution">
    <text evidence="7">The sequence shown here is derived from an EMBL/GenBank/DDBJ whole genome shotgun (WGS) entry which is preliminary data.</text>
</comment>
<feature type="transmembrane region" description="Helical" evidence="5">
    <location>
        <begin position="210"/>
        <end position="229"/>
    </location>
</feature>
<accession>A0A845EU07</accession>
<dbReference type="Pfam" id="PF04893">
    <property type="entry name" value="Yip1"/>
    <property type="match status" value="1"/>
</dbReference>
<evidence type="ECO:0000256" key="5">
    <source>
        <dbReference type="SAM" id="Phobius"/>
    </source>
</evidence>
<evidence type="ECO:0000256" key="2">
    <source>
        <dbReference type="ARBA" id="ARBA00022692"/>
    </source>
</evidence>
<keyword evidence="2 5" id="KW-0812">Transmembrane</keyword>
<dbReference type="Proteomes" id="UP000447833">
    <property type="component" value="Unassembled WGS sequence"/>
</dbReference>
<sequence length="230" mass="25507">MSVAQKVAEAPERRKASYKPSSLLDVFIQPTNFFSSLRIDRKIGMNAYIILVLYGIISFFLAKDLVKSNEVISLLSPELQNESTYLILYIGTSIFSVIQLLFSLLITTALYKLILHLCKIRLTFKGLFHIVLIAQVPILIGKFINLLFIDQGTVTTPITSLGFTVQNFVDSIFLTNLFNSIEVFNIWSILLIGLGVGVCVQVSTKKSISVIALTWIGFTIIASIIPALLG</sequence>
<dbReference type="InterPro" id="IPR006977">
    <property type="entry name" value="Yip1_dom"/>
</dbReference>
<feature type="transmembrane region" description="Helical" evidence="5">
    <location>
        <begin position="184"/>
        <end position="203"/>
    </location>
</feature>
<feature type="transmembrane region" description="Helical" evidence="5">
    <location>
        <begin position="126"/>
        <end position="149"/>
    </location>
</feature>
<feature type="transmembrane region" description="Helical" evidence="5">
    <location>
        <begin position="47"/>
        <end position="66"/>
    </location>
</feature>
<protein>
    <recommendedName>
        <fullName evidence="6">Yip1 domain-containing protein</fullName>
    </recommendedName>
</protein>
<evidence type="ECO:0000259" key="6">
    <source>
        <dbReference type="Pfam" id="PF04893"/>
    </source>
</evidence>
<evidence type="ECO:0000256" key="4">
    <source>
        <dbReference type="ARBA" id="ARBA00023136"/>
    </source>
</evidence>
<evidence type="ECO:0000256" key="3">
    <source>
        <dbReference type="ARBA" id="ARBA00022989"/>
    </source>
</evidence>
<dbReference type="EMBL" id="WMEY01000001">
    <property type="protein sequence ID" value="MYL62193.1"/>
    <property type="molecule type" value="Genomic_DNA"/>
</dbReference>
<dbReference type="GO" id="GO:0016020">
    <property type="term" value="C:membrane"/>
    <property type="evidence" value="ECO:0007669"/>
    <property type="project" value="UniProtKB-SubCell"/>
</dbReference>
<feature type="transmembrane region" description="Helical" evidence="5">
    <location>
        <begin position="86"/>
        <end position="114"/>
    </location>
</feature>
<organism evidence="7 8">
    <name type="scientific">Guptibacillus hwajinpoensis</name>
    <dbReference type="NCBI Taxonomy" id="208199"/>
    <lineage>
        <taxon>Bacteria</taxon>
        <taxon>Bacillati</taxon>
        <taxon>Bacillota</taxon>
        <taxon>Bacilli</taxon>
        <taxon>Bacillales</taxon>
        <taxon>Guptibacillaceae</taxon>
        <taxon>Guptibacillus</taxon>
    </lineage>
</organism>
<comment type="subcellular location">
    <subcellularLocation>
        <location evidence="1">Membrane</location>
        <topology evidence="1">Multi-pass membrane protein</topology>
    </subcellularLocation>
</comment>
<keyword evidence="3 5" id="KW-1133">Transmembrane helix</keyword>